<accession>D7DMU9</accession>
<keyword evidence="5 10" id="KW-0812">Transmembrane</keyword>
<name>D7DMU9_METV0</name>
<protein>
    <submittedName>
        <fullName evidence="15">TonB-dependent receptor</fullName>
    </submittedName>
</protein>
<dbReference type="PROSITE" id="PS52016">
    <property type="entry name" value="TONB_DEPENDENT_REC_3"/>
    <property type="match status" value="1"/>
</dbReference>
<dbReference type="Gene3D" id="2.40.170.20">
    <property type="entry name" value="TonB-dependent receptor, beta-barrel domain"/>
    <property type="match status" value="1"/>
</dbReference>
<dbReference type="InterPro" id="IPR000531">
    <property type="entry name" value="Beta-barrel_TonB"/>
</dbReference>
<dbReference type="InterPro" id="IPR039426">
    <property type="entry name" value="TonB-dep_rcpt-like"/>
</dbReference>
<evidence type="ECO:0000256" key="12">
    <source>
        <dbReference type="SAM" id="SignalP"/>
    </source>
</evidence>
<evidence type="ECO:0000256" key="10">
    <source>
        <dbReference type="PROSITE-ProRule" id="PRU01360"/>
    </source>
</evidence>
<dbReference type="PANTHER" id="PTHR30069:SF27">
    <property type="entry name" value="BLL4766 PROTEIN"/>
    <property type="match status" value="1"/>
</dbReference>
<evidence type="ECO:0000259" key="13">
    <source>
        <dbReference type="Pfam" id="PF00593"/>
    </source>
</evidence>
<dbReference type="InterPro" id="IPR012910">
    <property type="entry name" value="Plug_dom"/>
</dbReference>
<dbReference type="OrthoDB" id="183532at2"/>
<comment type="subcellular location">
    <subcellularLocation>
        <location evidence="1 10">Cell outer membrane</location>
        <topology evidence="1 10">Multi-pass membrane protein</topology>
    </subcellularLocation>
</comment>
<keyword evidence="3 10" id="KW-0813">Transport</keyword>
<comment type="similarity">
    <text evidence="2 10 11">Belongs to the TonB-dependent receptor family.</text>
</comment>
<evidence type="ECO:0000256" key="5">
    <source>
        <dbReference type="ARBA" id="ARBA00022692"/>
    </source>
</evidence>
<organism evidence="15 16">
    <name type="scientific">Methylotenera versatilis (strain 301)</name>
    <dbReference type="NCBI Taxonomy" id="666681"/>
    <lineage>
        <taxon>Bacteria</taxon>
        <taxon>Pseudomonadati</taxon>
        <taxon>Pseudomonadota</taxon>
        <taxon>Betaproteobacteria</taxon>
        <taxon>Nitrosomonadales</taxon>
        <taxon>Methylophilaceae</taxon>
        <taxon>Methylotenera</taxon>
    </lineage>
</organism>
<reference evidence="16" key="1">
    <citation type="submission" date="2010-05" db="EMBL/GenBank/DDBJ databases">
        <title>Complete sequence of Methylotenera sp. 301.</title>
        <authorList>
            <person name="Lucas S."/>
            <person name="Copeland A."/>
            <person name="Lapidus A."/>
            <person name="Cheng J.-F."/>
            <person name="Bruce D."/>
            <person name="Goodwin L."/>
            <person name="Pitluck S."/>
            <person name="Clum A."/>
            <person name="Land M."/>
            <person name="Hauser L."/>
            <person name="Kyrpides N."/>
            <person name="Ivanova N."/>
            <person name="Chistoservova L."/>
            <person name="Kalyuzhnaya M."/>
            <person name="Woyke T."/>
        </authorList>
    </citation>
    <scope>NUCLEOTIDE SEQUENCE [LARGE SCALE GENOMIC DNA]</scope>
    <source>
        <strain evidence="16">301</strain>
    </source>
</reference>
<keyword evidence="8 15" id="KW-0675">Receptor</keyword>
<sequence length="682" mass="76971" precursor="true">MINNVINRSFFTLSFVVFLSFSPVLAAEEKPINEVSEDDYMGEVPRVLTVSRLSQSIADAPSAVTVIDRETIRASGIVDLPEIFRLVPGFYVGTNAGFVHNTNHAVSYHGMTTAYAGSMQVLVNGRSVYSPLYGGVQWSELPIAIADIDRIEITRGPNAASYGANSFFGVINIITQSPLDQLGTSVSATYGDGRHEAFARYGAKQNDLSYRVTAGYRDDDGLDNRYDFKRTRLLNTQMDYKVNDKNNLEFEFGLVNGDREDDQSLNTIRFFQPRLRGIENNYELIRWRHNVNDNSDFSLQAYHSLNTSDDVINSVDLSSFPFFTHLASPSFIQIDNNIEMERYDLEAQHNFSISSSLRGVWGASVRQDTMYSPYYLGTHNTDTFNLQRLFGHAEWRPSDHVVLNLGAMVENNSFTGTNTSPRASVNFKLNANQTVRFGISTALRTPNYLEEKFNTNIIVPRLNTAPYIAEYFADSANLKPERIVSREIGYLGDFGKLSLDARVFYDDIHDYIKSNLDRSLNIGSLTPSGYVLIKQPTFYTNAGNVNVSGFETQVKWRITNDDRLLLNYAYVNIDADEQQTANNITTSMPSSTFSGLLTHRFNPQWDASYAYYQTSEVTALGDGGYVGLARRSDIRVARKFKAEHISGEVSAVVENLFNEHYQEFADYNTLKRRARLNVRLDF</sequence>
<dbReference type="PANTHER" id="PTHR30069">
    <property type="entry name" value="TONB-DEPENDENT OUTER MEMBRANE RECEPTOR"/>
    <property type="match status" value="1"/>
</dbReference>
<evidence type="ECO:0000256" key="11">
    <source>
        <dbReference type="RuleBase" id="RU003357"/>
    </source>
</evidence>
<feature type="signal peptide" evidence="12">
    <location>
        <begin position="1"/>
        <end position="26"/>
    </location>
</feature>
<proteinExistence type="inferred from homology"/>
<dbReference type="STRING" id="666681.M301_2516"/>
<dbReference type="GO" id="GO:0015344">
    <property type="term" value="F:siderophore uptake transmembrane transporter activity"/>
    <property type="evidence" value="ECO:0007669"/>
    <property type="project" value="TreeGrafter"/>
</dbReference>
<dbReference type="InterPro" id="IPR036942">
    <property type="entry name" value="Beta-barrel_TonB_sf"/>
</dbReference>
<keyword evidence="9 10" id="KW-0998">Cell outer membrane</keyword>
<evidence type="ECO:0000256" key="1">
    <source>
        <dbReference type="ARBA" id="ARBA00004571"/>
    </source>
</evidence>
<dbReference type="RefSeq" id="WP_013149183.1">
    <property type="nucleotide sequence ID" value="NC_014207.1"/>
</dbReference>
<dbReference type="AlphaFoldDB" id="D7DMU9"/>
<dbReference type="Gene3D" id="2.170.130.10">
    <property type="entry name" value="TonB-dependent receptor, plug domain"/>
    <property type="match status" value="1"/>
</dbReference>
<dbReference type="Pfam" id="PF07715">
    <property type="entry name" value="Plug"/>
    <property type="match status" value="1"/>
</dbReference>
<evidence type="ECO:0000256" key="9">
    <source>
        <dbReference type="ARBA" id="ARBA00023237"/>
    </source>
</evidence>
<keyword evidence="12" id="KW-0732">Signal</keyword>
<evidence type="ECO:0000313" key="15">
    <source>
        <dbReference type="EMBL" id="ADI30876.1"/>
    </source>
</evidence>
<gene>
    <name evidence="15" type="ordered locus">M301_2516</name>
</gene>
<keyword evidence="6 11" id="KW-0798">TonB box</keyword>
<dbReference type="Proteomes" id="UP000000383">
    <property type="component" value="Chromosome"/>
</dbReference>
<evidence type="ECO:0000256" key="6">
    <source>
        <dbReference type="ARBA" id="ARBA00023077"/>
    </source>
</evidence>
<dbReference type="KEGG" id="meh:M301_2516"/>
<dbReference type="Pfam" id="PF00593">
    <property type="entry name" value="TonB_dep_Rec_b-barrel"/>
    <property type="match status" value="1"/>
</dbReference>
<feature type="chain" id="PRO_5003094857" evidence="12">
    <location>
        <begin position="27"/>
        <end position="682"/>
    </location>
</feature>
<dbReference type="GO" id="GO:0009279">
    <property type="term" value="C:cell outer membrane"/>
    <property type="evidence" value="ECO:0007669"/>
    <property type="project" value="UniProtKB-SubCell"/>
</dbReference>
<dbReference type="InterPro" id="IPR037066">
    <property type="entry name" value="Plug_dom_sf"/>
</dbReference>
<evidence type="ECO:0000313" key="16">
    <source>
        <dbReference type="Proteomes" id="UP000000383"/>
    </source>
</evidence>
<keyword evidence="7 10" id="KW-0472">Membrane</keyword>
<dbReference type="EMBL" id="CP002056">
    <property type="protein sequence ID" value="ADI30876.1"/>
    <property type="molecule type" value="Genomic_DNA"/>
</dbReference>
<evidence type="ECO:0000256" key="4">
    <source>
        <dbReference type="ARBA" id="ARBA00022452"/>
    </source>
</evidence>
<feature type="domain" description="TonB-dependent receptor plug" evidence="14">
    <location>
        <begin position="58"/>
        <end position="170"/>
    </location>
</feature>
<evidence type="ECO:0000256" key="3">
    <source>
        <dbReference type="ARBA" id="ARBA00022448"/>
    </source>
</evidence>
<evidence type="ECO:0000256" key="7">
    <source>
        <dbReference type="ARBA" id="ARBA00023136"/>
    </source>
</evidence>
<keyword evidence="16" id="KW-1185">Reference proteome</keyword>
<evidence type="ECO:0000259" key="14">
    <source>
        <dbReference type="Pfam" id="PF07715"/>
    </source>
</evidence>
<dbReference type="SUPFAM" id="SSF56935">
    <property type="entry name" value="Porins"/>
    <property type="match status" value="1"/>
</dbReference>
<evidence type="ECO:0000256" key="8">
    <source>
        <dbReference type="ARBA" id="ARBA00023170"/>
    </source>
</evidence>
<dbReference type="GO" id="GO:0044718">
    <property type="term" value="P:siderophore transmembrane transport"/>
    <property type="evidence" value="ECO:0007669"/>
    <property type="project" value="TreeGrafter"/>
</dbReference>
<evidence type="ECO:0000256" key="2">
    <source>
        <dbReference type="ARBA" id="ARBA00009810"/>
    </source>
</evidence>
<dbReference type="eggNOG" id="COG4771">
    <property type="taxonomic scope" value="Bacteria"/>
</dbReference>
<keyword evidence="4 10" id="KW-1134">Transmembrane beta strand</keyword>
<dbReference type="HOGENOM" id="CLU_008287_16_0_4"/>
<feature type="domain" description="TonB-dependent receptor-like beta-barrel" evidence="13">
    <location>
        <begin position="227"/>
        <end position="618"/>
    </location>
</feature>
<reference evidence="15 16" key="2">
    <citation type="journal article" date="2011" name="J. Bacteriol.">
        <title>Genomes of three methylotrophs from a single niche uncover genetic and metabolic divergence of Methylophilaceae.</title>
        <authorList>
            <person name="Lapidus A."/>
            <person name="Clum A."/>
            <person name="Labutti K."/>
            <person name="Kaluzhnaya M.G."/>
            <person name="Lim S."/>
            <person name="Beck D.A."/>
            <person name="Glavina Del Rio T."/>
            <person name="Nolan M."/>
            <person name="Mavromatis K."/>
            <person name="Huntemann M."/>
            <person name="Lucas S."/>
            <person name="Lidstrom M.E."/>
            <person name="Ivanova N."/>
            <person name="Chistoserdova L."/>
        </authorList>
    </citation>
    <scope>NUCLEOTIDE SEQUENCE [LARGE SCALE GENOMIC DNA]</scope>
    <source>
        <strain evidence="15 16">301</strain>
    </source>
</reference>